<gene>
    <name evidence="1" type="ORF">SAMN02745702_00808</name>
</gene>
<evidence type="ECO:0000313" key="2">
    <source>
        <dbReference type="Proteomes" id="UP000189733"/>
    </source>
</evidence>
<reference evidence="1 2" key="1">
    <citation type="submission" date="2017-02" db="EMBL/GenBank/DDBJ databases">
        <authorList>
            <person name="Peterson S.W."/>
        </authorList>
    </citation>
    <scope>NUCLEOTIDE SEQUENCE [LARGE SCALE GENOMIC DNA]</scope>
    <source>
        <strain evidence="1 2">DSM 18034</strain>
    </source>
</reference>
<name>A0A1T4VQX2_9BACT</name>
<dbReference type="Proteomes" id="UP000189733">
    <property type="component" value="Unassembled WGS sequence"/>
</dbReference>
<organism evidence="1 2">
    <name type="scientific">Desulfobaculum bizertense DSM 18034</name>
    <dbReference type="NCBI Taxonomy" id="1121442"/>
    <lineage>
        <taxon>Bacteria</taxon>
        <taxon>Pseudomonadati</taxon>
        <taxon>Thermodesulfobacteriota</taxon>
        <taxon>Desulfovibrionia</taxon>
        <taxon>Desulfovibrionales</taxon>
        <taxon>Desulfovibrionaceae</taxon>
        <taxon>Desulfobaculum</taxon>
    </lineage>
</organism>
<accession>A0A1T4VQX2</accession>
<dbReference type="EMBL" id="FUYA01000002">
    <property type="protein sequence ID" value="SKA67356.1"/>
    <property type="molecule type" value="Genomic_DNA"/>
</dbReference>
<dbReference type="AlphaFoldDB" id="A0A1T4VQX2"/>
<dbReference type="RefSeq" id="WP_078684116.1">
    <property type="nucleotide sequence ID" value="NZ_FUYA01000002.1"/>
</dbReference>
<dbReference type="OrthoDB" id="5458950at2"/>
<keyword evidence="2" id="KW-1185">Reference proteome</keyword>
<sequence length="199" mass="23070">MQFFLKDVEKAKAYFLEGEGPFLSLKQVVRDARCATVQRARFYCPSEQRDREMLWQTARDFVSELKEKYARGGVQEEEHIETLCAFQRTIEKSHRAVLADGTLRFGSAQKFVNLSLKLLWVVGEIEEPPHAPIDNVIAHALGSEYKWTKSTSRSEYSAVVQKCREIASMYAMSPAVWELHYWNAWSFFTHPIKISDIEK</sequence>
<proteinExistence type="predicted"/>
<evidence type="ECO:0000313" key="1">
    <source>
        <dbReference type="EMBL" id="SKA67356.1"/>
    </source>
</evidence>
<protein>
    <submittedName>
        <fullName evidence="1">Uncharacterized protein</fullName>
    </submittedName>
</protein>